<keyword evidence="1" id="KW-0175">Coiled coil</keyword>
<dbReference type="InParanoid" id="A0A0C2S4W4"/>
<feature type="compositionally biased region" description="Basic and acidic residues" evidence="2">
    <location>
        <begin position="148"/>
        <end position="158"/>
    </location>
</feature>
<dbReference type="HOGENOM" id="CLU_474829_0_0_1"/>
<dbReference type="EMBL" id="KN818359">
    <property type="protein sequence ID" value="KIL57755.1"/>
    <property type="molecule type" value="Genomic_DNA"/>
</dbReference>
<organism evidence="3 4">
    <name type="scientific">Amanita muscaria (strain Koide BX008)</name>
    <dbReference type="NCBI Taxonomy" id="946122"/>
    <lineage>
        <taxon>Eukaryota</taxon>
        <taxon>Fungi</taxon>
        <taxon>Dikarya</taxon>
        <taxon>Basidiomycota</taxon>
        <taxon>Agaricomycotina</taxon>
        <taxon>Agaricomycetes</taxon>
        <taxon>Agaricomycetidae</taxon>
        <taxon>Agaricales</taxon>
        <taxon>Pluteineae</taxon>
        <taxon>Amanitaceae</taxon>
        <taxon>Amanita</taxon>
    </lineage>
</organism>
<dbReference type="AlphaFoldDB" id="A0A0C2S4W4"/>
<dbReference type="OrthoDB" id="3101668at2759"/>
<evidence type="ECO:0000256" key="2">
    <source>
        <dbReference type="SAM" id="MobiDB-lite"/>
    </source>
</evidence>
<evidence type="ECO:0000256" key="1">
    <source>
        <dbReference type="SAM" id="Coils"/>
    </source>
</evidence>
<keyword evidence="4" id="KW-1185">Reference proteome</keyword>
<name>A0A0C2S4W4_AMAMK</name>
<sequence length="563" mass="63587">MERQLQLPLHLKGCTECARFMKHIIANTKYGGLDVFKKLQRDHWVRTLDGELQNTFNRGYDRALDKSEARVNELQDDNDDLRAQIKELEQNNAHLTEQLRSAPKENKWTRLLSFDGKSSVGEEPSRNKKSKTSKEQKPAPKGKGKQQASDDKAESKHGTDCELYLQDDDDDDLEYCGLVGTDPNAQYSEIPLQASLLSRLESDQPPRQTTSQPSTSTSTRSTTEATLVPPTSQRRDTNAWHTSQRAGTSIHRPTPFGQVPNVTMSNQLDGPSAYRLHDWKDMRLNTNGHVSMGDKHCWAQDPSKLWKVPLRYWGSGKPLQLAREASRVPFDQRSLAQRWAVCMATKDKVLPEGFASKEPNVEDDKVLAQAPKNIQVVKGRLNAHDVTVWLFLLMTQPEAKEGTSLWFWYIACLLFAEQGKYTEVLKSLNITHRNDDYTYCPQRFVHAGHWTIGDVASHFYNCGLRPKDANTLFFHFTSSWIGKLDKPPTVGGVPLNLTGAKSLLPVQMSSATMHSSASIRTRDKSSSMLMRTRSLGTGEYPNPSSSIVMNHKSWTLFSLLLRS</sequence>
<protein>
    <submittedName>
        <fullName evidence="3">Uncharacterized protein</fullName>
    </submittedName>
</protein>
<gene>
    <name evidence="3" type="ORF">M378DRAFT_16054</name>
</gene>
<dbReference type="Proteomes" id="UP000054549">
    <property type="component" value="Unassembled WGS sequence"/>
</dbReference>
<reference evidence="3 4" key="1">
    <citation type="submission" date="2014-04" db="EMBL/GenBank/DDBJ databases">
        <title>Evolutionary Origins and Diversification of the Mycorrhizal Mutualists.</title>
        <authorList>
            <consortium name="DOE Joint Genome Institute"/>
            <consortium name="Mycorrhizal Genomics Consortium"/>
            <person name="Kohler A."/>
            <person name="Kuo A."/>
            <person name="Nagy L.G."/>
            <person name="Floudas D."/>
            <person name="Copeland A."/>
            <person name="Barry K.W."/>
            <person name="Cichocki N."/>
            <person name="Veneault-Fourrey C."/>
            <person name="LaButti K."/>
            <person name="Lindquist E.A."/>
            <person name="Lipzen A."/>
            <person name="Lundell T."/>
            <person name="Morin E."/>
            <person name="Murat C."/>
            <person name="Riley R."/>
            <person name="Ohm R."/>
            <person name="Sun H."/>
            <person name="Tunlid A."/>
            <person name="Henrissat B."/>
            <person name="Grigoriev I.V."/>
            <person name="Hibbett D.S."/>
            <person name="Martin F."/>
        </authorList>
    </citation>
    <scope>NUCLEOTIDE SEQUENCE [LARGE SCALE GENOMIC DNA]</scope>
    <source>
        <strain evidence="3 4">Koide BX008</strain>
    </source>
</reference>
<feature type="region of interest" description="Disordered" evidence="2">
    <location>
        <begin position="111"/>
        <end position="158"/>
    </location>
</feature>
<feature type="region of interest" description="Disordered" evidence="2">
    <location>
        <begin position="201"/>
        <end position="268"/>
    </location>
</feature>
<feature type="coiled-coil region" evidence="1">
    <location>
        <begin position="57"/>
        <end position="105"/>
    </location>
</feature>
<proteinExistence type="predicted"/>
<evidence type="ECO:0000313" key="4">
    <source>
        <dbReference type="Proteomes" id="UP000054549"/>
    </source>
</evidence>
<feature type="compositionally biased region" description="Low complexity" evidence="2">
    <location>
        <begin position="205"/>
        <end position="223"/>
    </location>
</feature>
<evidence type="ECO:0000313" key="3">
    <source>
        <dbReference type="EMBL" id="KIL57755.1"/>
    </source>
</evidence>
<accession>A0A0C2S4W4</accession>